<feature type="compositionally biased region" description="Low complexity" evidence="1">
    <location>
        <begin position="258"/>
        <end position="269"/>
    </location>
</feature>
<feature type="transmembrane region" description="Helical" evidence="2">
    <location>
        <begin position="46"/>
        <end position="67"/>
    </location>
</feature>
<evidence type="ECO:0000256" key="1">
    <source>
        <dbReference type="SAM" id="MobiDB-lite"/>
    </source>
</evidence>
<protein>
    <submittedName>
        <fullName evidence="3">Uncharacterized protein</fullName>
    </submittedName>
</protein>
<feature type="region of interest" description="Disordered" evidence="1">
    <location>
        <begin position="204"/>
        <end position="371"/>
    </location>
</feature>
<keyword evidence="2" id="KW-0472">Membrane</keyword>
<evidence type="ECO:0000256" key="2">
    <source>
        <dbReference type="SAM" id="Phobius"/>
    </source>
</evidence>
<keyword evidence="4" id="KW-1185">Reference proteome</keyword>
<organism evidence="3 4">
    <name type="scientific">Raoultibacter timonensis</name>
    <dbReference type="NCBI Taxonomy" id="1907662"/>
    <lineage>
        <taxon>Bacteria</taxon>
        <taxon>Bacillati</taxon>
        <taxon>Actinomycetota</taxon>
        <taxon>Coriobacteriia</taxon>
        <taxon>Eggerthellales</taxon>
        <taxon>Eggerthellaceae</taxon>
        <taxon>Raoultibacter</taxon>
    </lineage>
</organism>
<keyword evidence="2" id="KW-0812">Transmembrane</keyword>
<name>A0ABM7WL41_9ACTN</name>
<keyword evidence="2" id="KW-1133">Transmembrane helix</keyword>
<dbReference type="RefSeq" id="WP_244386264.1">
    <property type="nucleotide sequence ID" value="NZ_AP025564.1"/>
</dbReference>
<feature type="compositionally biased region" description="Gly residues" evidence="1">
    <location>
        <begin position="283"/>
        <end position="343"/>
    </location>
</feature>
<evidence type="ECO:0000313" key="4">
    <source>
        <dbReference type="Proteomes" id="UP001320544"/>
    </source>
</evidence>
<feature type="transmembrane region" description="Helical" evidence="2">
    <location>
        <begin position="176"/>
        <end position="195"/>
    </location>
</feature>
<feature type="region of interest" description="Disordered" evidence="1">
    <location>
        <begin position="89"/>
        <end position="121"/>
    </location>
</feature>
<feature type="compositionally biased region" description="Polar residues" evidence="1">
    <location>
        <begin position="346"/>
        <end position="371"/>
    </location>
</feature>
<proteinExistence type="predicted"/>
<dbReference type="Proteomes" id="UP001320544">
    <property type="component" value="Chromosome"/>
</dbReference>
<accession>A0ABM7WL41</accession>
<evidence type="ECO:0000313" key="3">
    <source>
        <dbReference type="EMBL" id="BDE97111.1"/>
    </source>
</evidence>
<dbReference type="EMBL" id="AP025564">
    <property type="protein sequence ID" value="BDE97111.1"/>
    <property type="molecule type" value="Genomic_DNA"/>
</dbReference>
<gene>
    <name evidence="3" type="ORF">CE91St30_24440</name>
</gene>
<feature type="compositionally biased region" description="Low complexity" evidence="1">
    <location>
        <begin position="217"/>
        <end position="235"/>
    </location>
</feature>
<reference evidence="3 4" key="1">
    <citation type="submission" date="2022-01" db="EMBL/GenBank/DDBJ databases">
        <title>Novel bile acid biosynthetic pathways are enriched in the microbiome of centenarians.</title>
        <authorList>
            <person name="Sato Y."/>
            <person name="Atarashi K."/>
            <person name="Plichta R.D."/>
            <person name="Arai Y."/>
            <person name="Sasajima S."/>
            <person name="Kearney M.S."/>
            <person name="Suda W."/>
            <person name="Takeshita K."/>
            <person name="Sasaki T."/>
            <person name="Okamoto S."/>
            <person name="Skelly N.A."/>
            <person name="Okamura Y."/>
            <person name="Vlamakis H."/>
            <person name="Li Y."/>
            <person name="Tanoue T."/>
            <person name="Takei H."/>
            <person name="Nittono H."/>
            <person name="Narushima S."/>
            <person name="Irie J."/>
            <person name="Itoh H."/>
            <person name="Moriya K."/>
            <person name="Sugiura Y."/>
            <person name="Suematsu M."/>
            <person name="Moritoki N."/>
            <person name="Shibata S."/>
            <person name="Littman R.D."/>
            <person name="Fischbach A.M."/>
            <person name="Uwamino Y."/>
            <person name="Inoue T."/>
            <person name="Honda A."/>
            <person name="Hattori M."/>
            <person name="Murai T."/>
            <person name="Xavier J.R."/>
            <person name="Hirose N."/>
            <person name="Honda K."/>
        </authorList>
    </citation>
    <scope>NUCLEOTIDE SEQUENCE [LARGE SCALE GENOMIC DNA]</scope>
    <source>
        <strain evidence="3 4">CE91-St30</strain>
    </source>
</reference>
<sequence length="371" mass="35607">MAHGTQEVRAEQPRKGGLFDDLSATQVIAGALAAVTSMLLASQIGIAGSVIGVAVGSVVSAVASQLYKKFLAASAEKIKDLHPIEASAGAATFGPPADEAMPSEAAGQGESETAWRTDGETNRFDTVAVPAKTAVLPVVPRQSTTPSLDDTALQGDATVIRAKTMRRRKKQLQRRVAAVAAVSALVAVVVSAFLVNAVTDGQGIGAKVSPLPSIAGQSQSSDAGRESSSSEGDSAAQNGKAQDESASSSDDASKGADSDQSGSDASSGSGQAGGATDPSNPSGGSGGQGSGSGSDGSGTAGDGQGSDGQGSGSGTGQGSGSGSGSDGGSGTGSGSTSGSGQGSTGKNTSGSNIAQVGSGQSAKSTASATPR</sequence>